<dbReference type="PANTHER" id="PTHR45138">
    <property type="entry name" value="REGULATORY COMPONENTS OF SENSORY TRANSDUCTION SYSTEM"/>
    <property type="match status" value="1"/>
</dbReference>
<organism evidence="3 4">
    <name type="scientific">Deinococcus petrolearius</name>
    <dbReference type="NCBI Taxonomy" id="1751295"/>
    <lineage>
        <taxon>Bacteria</taxon>
        <taxon>Thermotogati</taxon>
        <taxon>Deinococcota</taxon>
        <taxon>Deinococci</taxon>
        <taxon>Deinococcales</taxon>
        <taxon>Deinococcaceae</taxon>
        <taxon>Deinococcus</taxon>
    </lineage>
</organism>
<evidence type="ECO:0000313" key="4">
    <source>
        <dbReference type="Proteomes" id="UP001595979"/>
    </source>
</evidence>
<keyword evidence="1" id="KW-0472">Membrane</keyword>
<feature type="transmembrane region" description="Helical" evidence="1">
    <location>
        <begin position="58"/>
        <end position="79"/>
    </location>
</feature>
<feature type="transmembrane region" description="Helical" evidence="1">
    <location>
        <begin position="151"/>
        <end position="169"/>
    </location>
</feature>
<protein>
    <submittedName>
        <fullName evidence="3">GGDEF domain-containing protein</fullName>
    </submittedName>
</protein>
<feature type="domain" description="GGDEF" evidence="2">
    <location>
        <begin position="256"/>
        <end position="386"/>
    </location>
</feature>
<keyword evidence="4" id="KW-1185">Reference proteome</keyword>
<dbReference type="SUPFAM" id="SSF55073">
    <property type="entry name" value="Nucleotide cyclase"/>
    <property type="match status" value="1"/>
</dbReference>
<keyword evidence="1" id="KW-1133">Transmembrane helix</keyword>
<evidence type="ECO:0000313" key="3">
    <source>
        <dbReference type="EMBL" id="MFC5847384.1"/>
    </source>
</evidence>
<feature type="transmembrane region" description="Helical" evidence="1">
    <location>
        <begin position="189"/>
        <end position="209"/>
    </location>
</feature>
<dbReference type="InterPro" id="IPR000160">
    <property type="entry name" value="GGDEF_dom"/>
</dbReference>
<evidence type="ECO:0000259" key="2">
    <source>
        <dbReference type="PROSITE" id="PS50887"/>
    </source>
</evidence>
<gene>
    <name evidence="3" type="ORF">ACFPQ6_03595</name>
</gene>
<feature type="transmembrane region" description="Helical" evidence="1">
    <location>
        <begin position="91"/>
        <end position="111"/>
    </location>
</feature>
<feature type="transmembrane region" description="Helical" evidence="1">
    <location>
        <begin position="117"/>
        <end position="139"/>
    </location>
</feature>
<sequence>MILLTAALWLTVTLVSTLMLGLAWWRPSYAGWRSWALGHVAVVMGLLVGVLRSPDTRLVSILLGNGLLLAGSALLLVAFQRFAGQAPGSRAARLHAGVLLGTLLALLALTVVSDRLIARFVLVAAFLTVHKGMLLRLVLRELRLKPALASAYRLNLGVFVLTGLLTLPRMGLLVTGRQTGVFSLDLPNLLTYLSFLVLSIGGAFAFWALHEDRRREEVRVLHRELEQLAYFDPLTGLLNRRGFRQAQEAWSARKGAAATLLVFDIDEFKAVNDRLGHAVGDDYLRALAACLSGVALEGDLAGRMGGDEFLLLLTGPAAQVEGQVSGLTTQLYAGWGSPLGFTVSFGAAQLRRGGSLERAVHQADEAMYARKAASLPLRSRLRSIAATQPARKRVPGARRARRAL</sequence>
<dbReference type="Proteomes" id="UP001595979">
    <property type="component" value="Unassembled WGS sequence"/>
</dbReference>
<dbReference type="RefSeq" id="WP_380046485.1">
    <property type="nucleotide sequence ID" value="NZ_JBHSOH010000005.1"/>
</dbReference>
<dbReference type="Gene3D" id="3.30.70.270">
    <property type="match status" value="1"/>
</dbReference>
<dbReference type="InterPro" id="IPR029787">
    <property type="entry name" value="Nucleotide_cyclase"/>
</dbReference>
<dbReference type="EMBL" id="JBHSOH010000005">
    <property type="protein sequence ID" value="MFC5847384.1"/>
    <property type="molecule type" value="Genomic_DNA"/>
</dbReference>
<dbReference type="Pfam" id="PF00990">
    <property type="entry name" value="GGDEF"/>
    <property type="match status" value="1"/>
</dbReference>
<dbReference type="SMART" id="SM00267">
    <property type="entry name" value="GGDEF"/>
    <property type="match status" value="1"/>
</dbReference>
<accession>A0ABW1DGI2</accession>
<reference evidence="4" key="1">
    <citation type="journal article" date="2019" name="Int. J. Syst. Evol. Microbiol.">
        <title>The Global Catalogue of Microorganisms (GCM) 10K type strain sequencing project: providing services to taxonomists for standard genome sequencing and annotation.</title>
        <authorList>
            <consortium name="The Broad Institute Genomics Platform"/>
            <consortium name="The Broad Institute Genome Sequencing Center for Infectious Disease"/>
            <person name="Wu L."/>
            <person name="Ma J."/>
        </authorList>
    </citation>
    <scope>NUCLEOTIDE SEQUENCE [LARGE SCALE GENOMIC DNA]</scope>
    <source>
        <strain evidence="4">CGMCC 1.15053</strain>
    </source>
</reference>
<feature type="transmembrane region" description="Helical" evidence="1">
    <location>
        <begin position="6"/>
        <end position="25"/>
    </location>
</feature>
<dbReference type="PROSITE" id="PS50887">
    <property type="entry name" value="GGDEF"/>
    <property type="match status" value="1"/>
</dbReference>
<feature type="transmembrane region" description="Helical" evidence="1">
    <location>
        <begin position="32"/>
        <end position="52"/>
    </location>
</feature>
<comment type="caution">
    <text evidence="3">The sequence shown here is derived from an EMBL/GenBank/DDBJ whole genome shotgun (WGS) entry which is preliminary data.</text>
</comment>
<dbReference type="InterPro" id="IPR050469">
    <property type="entry name" value="Diguanylate_Cyclase"/>
</dbReference>
<dbReference type="InterPro" id="IPR043128">
    <property type="entry name" value="Rev_trsase/Diguanyl_cyclase"/>
</dbReference>
<proteinExistence type="predicted"/>
<dbReference type="CDD" id="cd01949">
    <property type="entry name" value="GGDEF"/>
    <property type="match status" value="1"/>
</dbReference>
<dbReference type="NCBIfam" id="TIGR00254">
    <property type="entry name" value="GGDEF"/>
    <property type="match status" value="1"/>
</dbReference>
<dbReference type="PANTHER" id="PTHR45138:SF9">
    <property type="entry name" value="DIGUANYLATE CYCLASE DGCM-RELATED"/>
    <property type="match status" value="1"/>
</dbReference>
<keyword evidence="1" id="KW-0812">Transmembrane</keyword>
<evidence type="ECO:0000256" key="1">
    <source>
        <dbReference type="SAM" id="Phobius"/>
    </source>
</evidence>
<name>A0ABW1DGI2_9DEIO</name>